<dbReference type="Pfam" id="PF13581">
    <property type="entry name" value="HATPase_c_2"/>
    <property type="match status" value="1"/>
</dbReference>
<dbReference type="GO" id="GO:0004674">
    <property type="term" value="F:protein serine/threonine kinase activity"/>
    <property type="evidence" value="ECO:0007669"/>
    <property type="project" value="UniProtKB-KW"/>
</dbReference>
<dbReference type="RefSeq" id="WP_354638000.1">
    <property type="nucleotide sequence ID" value="NZ_CP159872.1"/>
</dbReference>
<reference evidence="3" key="1">
    <citation type="submission" date="2024-06" db="EMBL/GenBank/DDBJ databases">
        <title>The genome sequences of Kitasatospora sp. strain HUAS MG31.</title>
        <authorList>
            <person name="Mo P."/>
        </authorList>
    </citation>
    <scope>NUCLEOTIDE SEQUENCE</scope>
    <source>
        <strain evidence="3">HUAS MG31</strain>
    </source>
</reference>
<dbReference type="InterPro" id="IPR050267">
    <property type="entry name" value="Anti-sigma-factor_SerPK"/>
</dbReference>
<dbReference type="PANTHER" id="PTHR35526">
    <property type="entry name" value="ANTI-SIGMA-F FACTOR RSBW-RELATED"/>
    <property type="match status" value="1"/>
</dbReference>
<gene>
    <name evidence="3" type="ORF">ABWK59_04545</name>
</gene>
<dbReference type="PANTHER" id="PTHR35526:SF3">
    <property type="entry name" value="ANTI-SIGMA-F FACTOR RSBW"/>
    <property type="match status" value="1"/>
</dbReference>
<feature type="domain" description="Histidine kinase/HSP90-like ATPase" evidence="2">
    <location>
        <begin position="32"/>
        <end position="131"/>
    </location>
</feature>
<protein>
    <submittedName>
        <fullName evidence="3">ATP-binding protein</fullName>
    </submittedName>
</protein>
<dbReference type="AlphaFoldDB" id="A0AAU8JQQ3"/>
<organism evidence="3">
    <name type="scientific">Kitasatospora camelliae</name>
    <dbReference type="NCBI Taxonomy" id="3156397"/>
    <lineage>
        <taxon>Bacteria</taxon>
        <taxon>Bacillati</taxon>
        <taxon>Actinomycetota</taxon>
        <taxon>Actinomycetes</taxon>
        <taxon>Kitasatosporales</taxon>
        <taxon>Streptomycetaceae</taxon>
        <taxon>Kitasatospora</taxon>
    </lineage>
</organism>
<keyword evidence="1" id="KW-0418">Kinase</keyword>
<keyword evidence="3" id="KW-0547">Nucleotide-binding</keyword>
<dbReference type="InterPro" id="IPR003594">
    <property type="entry name" value="HATPase_dom"/>
</dbReference>
<evidence type="ECO:0000256" key="1">
    <source>
        <dbReference type="ARBA" id="ARBA00022527"/>
    </source>
</evidence>
<dbReference type="KEGG" id="kcm:ABWK59_04545"/>
<dbReference type="Gene3D" id="3.30.565.10">
    <property type="entry name" value="Histidine kinase-like ATPase, C-terminal domain"/>
    <property type="match status" value="1"/>
</dbReference>
<evidence type="ECO:0000313" key="3">
    <source>
        <dbReference type="EMBL" id="XCM78254.1"/>
    </source>
</evidence>
<keyword evidence="3" id="KW-0067">ATP-binding</keyword>
<dbReference type="CDD" id="cd16936">
    <property type="entry name" value="HATPase_RsbW-like"/>
    <property type="match status" value="1"/>
</dbReference>
<keyword evidence="1" id="KW-0723">Serine/threonine-protein kinase</keyword>
<sequence length="148" mass="15785">MCPSLGPAAFHRRRLGFPAPDAAAGRAGMSFVRRALAGWRLDTPAEAAADAVLVAAELLANAVDHGGGVRSVELELQGQRLRIRVTDANPLPPVLGEHHPEAAHGHGLFIVDRLCLRWGFRPTDSGKTVWADVPLPRSARRAGLVLPT</sequence>
<proteinExistence type="predicted"/>
<dbReference type="SUPFAM" id="SSF55874">
    <property type="entry name" value="ATPase domain of HSP90 chaperone/DNA topoisomerase II/histidine kinase"/>
    <property type="match status" value="1"/>
</dbReference>
<evidence type="ECO:0000259" key="2">
    <source>
        <dbReference type="Pfam" id="PF13581"/>
    </source>
</evidence>
<accession>A0AAU8JQQ3</accession>
<name>A0AAU8JQQ3_9ACTN</name>
<dbReference type="EMBL" id="CP159872">
    <property type="protein sequence ID" value="XCM78254.1"/>
    <property type="molecule type" value="Genomic_DNA"/>
</dbReference>
<keyword evidence="1" id="KW-0808">Transferase</keyword>
<dbReference type="GO" id="GO:0005524">
    <property type="term" value="F:ATP binding"/>
    <property type="evidence" value="ECO:0007669"/>
    <property type="project" value="UniProtKB-KW"/>
</dbReference>
<dbReference type="InterPro" id="IPR036890">
    <property type="entry name" value="HATPase_C_sf"/>
</dbReference>